<accession>A0ABR5VBW2</accession>
<proteinExistence type="predicted"/>
<keyword evidence="1" id="KW-0472">Membrane</keyword>
<gene>
    <name evidence="2" type="ORF">WM41_0402</name>
</gene>
<protein>
    <submittedName>
        <fullName evidence="2">Uncharacterized protein</fullName>
    </submittedName>
</protein>
<dbReference type="EMBL" id="LTEB01000014">
    <property type="protein sequence ID" value="KXU18869.1"/>
    <property type="molecule type" value="Genomic_DNA"/>
</dbReference>
<keyword evidence="1" id="KW-1133">Transmembrane helix</keyword>
<dbReference type="Proteomes" id="UP000070339">
    <property type="component" value="Unassembled WGS sequence"/>
</dbReference>
<name>A0ABR5VBW2_9CORY</name>
<feature type="transmembrane region" description="Helical" evidence="1">
    <location>
        <begin position="25"/>
        <end position="47"/>
    </location>
</feature>
<comment type="caution">
    <text evidence="2">The sequence shown here is derived from an EMBL/GenBank/DDBJ whole genome shotgun (WGS) entry which is preliminary data.</text>
</comment>
<keyword evidence="1" id="KW-0812">Transmembrane</keyword>
<evidence type="ECO:0000313" key="2">
    <source>
        <dbReference type="EMBL" id="KXU18869.1"/>
    </source>
</evidence>
<sequence>MFVSGARWRPPVLCDFGWGLRFWRLGSGFGAAAVDVGVFGVVGVGGVRRT</sequence>
<evidence type="ECO:0000313" key="3">
    <source>
        <dbReference type="Proteomes" id="UP000070339"/>
    </source>
</evidence>
<reference evidence="2 3" key="1">
    <citation type="journal article" date="2016" name="Int. J. Syst. Evol. Microbiol.">
        <title>Resolving the Complexity of Human Skin Metagenomes Using Single-Molecule Sequencing.</title>
        <authorList>
            <consortium name="NISC Comparative Sequencing Program"/>
            <person name="Tsai Y.C."/>
            <person name="Conlan S."/>
            <person name="Deming C."/>
            <person name="Segre J.A."/>
            <person name="Kong H.H."/>
            <person name="Korlach J."/>
            <person name="Oh J."/>
        </authorList>
    </citation>
    <scope>NUCLEOTIDE SEQUENCE [LARGE SCALE GENOMIC DNA]</scope>
    <source>
        <strain evidence="2 3">1B08</strain>
    </source>
</reference>
<organism evidence="2 3">
    <name type="scientific">Corynebacterium simulans</name>
    <dbReference type="NCBI Taxonomy" id="146827"/>
    <lineage>
        <taxon>Bacteria</taxon>
        <taxon>Bacillati</taxon>
        <taxon>Actinomycetota</taxon>
        <taxon>Actinomycetes</taxon>
        <taxon>Mycobacteriales</taxon>
        <taxon>Corynebacteriaceae</taxon>
        <taxon>Corynebacterium</taxon>
    </lineage>
</organism>
<evidence type="ECO:0000256" key="1">
    <source>
        <dbReference type="SAM" id="Phobius"/>
    </source>
</evidence>
<keyword evidence="3" id="KW-1185">Reference proteome</keyword>